<evidence type="ECO:0000256" key="6">
    <source>
        <dbReference type="HAMAP-Rule" id="MF_03000"/>
    </source>
</evidence>
<dbReference type="GO" id="GO:0003743">
    <property type="term" value="F:translation initiation factor activity"/>
    <property type="evidence" value="ECO:0007669"/>
    <property type="project" value="UniProtKB-UniRule"/>
</dbReference>
<keyword evidence="3 6" id="KW-0396">Initiation factor</keyword>
<feature type="compositionally biased region" description="Basic and acidic residues" evidence="7">
    <location>
        <begin position="1080"/>
        <end position="1090"/>
    </location>
</feature>
<comment type="similarity">
    <text evidence="6">Belongs to the eIF-3 subunit A family.</text>
</comment>
<evidence type="ECO:0000256" key="5">
    <source>
        <dbReference type="ARBA" id="ARBA00022917"/>
    </source>
</evidence>
<dbReference type="Pfam" id="PF22591">
    <property type="entry name" value="eIF3a_PCI_TPR-like"/>
    <property type="match status" value="1"/>
</dbReference>
<dbReference type="GO" id="GO:0071541">
    <property type="term" value="C:eukaryotic translation initiation factor 3 complex, eIF3m"/>
    <property type="evidence" value="ECO:0007669"/>
    <property type="project" value="TreeGrafter"/>
</dbReference>
<feature type="coiled-coil region" evidence="6">
    <location>
        <begin position="561"/>
        <end position="630"/>
    </location>
</feature>
<comment type="function">
    <text evidence="6">RNA-binding component of the eukaryotic translation initiation factor 3 (eIF-3) complex, which is involved in protein synthesis of a specialized repertoire of mRNAs and, together with other initiation factors, stimulates binding of mRNA and methionyl-tRNAi to the 40S ribosome. The eIF-3 complex specifically targets and initiates translation of a subset of mRNAs involved in cell proliferation.</text>
</comment>
<feature type="domain" description="PCI" evidence="8">
    <location>
        <begin position="315"/>
        <end position="494"/>
    </location>
</feature>
<sequence length="1284" mass="152236">MPTYFQKPENALKRADEFIDVGKRQRALDALYDVIKSKKHRTWQKTHEPIMEKYLELCVELRKSHIAKEGLYQYKNICQQVNISSLVEVVKNYIALAEEKTEAARKESQQTVVDIDDLDLPDSPESLLLKAVSGEDLQDRTDRAILTPWVKFLWESYRQCLDLLRNNSRVERLYQDIAQQAFKFCLKYSRKTEFRKLCENLRTHLGHIHKHQHQQTAINLNNPESQAMHLETRLVQLDSAISMELWQEAFKAVEDIHGLITLSKKPPKPSLMANYYQKLGLVFSKSGNYLFHACTLHRLFNLSREQRKNLSQDELQKMASRVLCATLAIPIPPTRNVIGNLLVMDESAMEKQRKLATLLMLQTPPTRQTLVKDLVRHGSIQFAFPELQNLYQFLEVDFHPLNLYKKVKPVIDFIEQNDDLAQYVPQLEDIIITRVLKQVAQVYLQIKFSRFASLVPFASENRLEGVIVDAAKALELQVRIDHRTLSLSFGTDLGVSQKEDIPEGPYIQSMPSEQIRNQVINIAQALNQAVEIIGPKESTQEEEELKAAILNSYRLTAKKEHARILQRRQIIENRKEQLEQNQDQREREEYEQAEEHRRKAYEAEMARLEREAEERNRQRQQEEHELIKRRHVKERLEELRKTKIFNIDEEEIADLDVEEIMAKQVEQLEKEKKELQERLKGQEKKVDYLARAKRIEELPLLQEQFEEDQKTRREFWEQQEKERIETLKQERTHALETKARLIQMKVDLDIFTSNLKKNKKSEFEEKLKDFEKQLTEERRKRLLERKAKRKEERRQKWLQEKEEAAQRAQDELLKQEREAKEREELEKREAEEREYLERKAKLDEQLNKQKAREKEIEEREAKRKDEEKKQHELRRTNERVSSTTAREPEGEWRRGEPASEDQGIEGKSWKPKVGGWRERELEKENSWKSKSELHVDGDMEAPKDRDEYMERNFKSSPREHERDDIRGPRDDRDIRGPRDDRDLRGPRDDRDLRGPRDDRDLRGPRDDRDLRGPRDDRDSRGAREDRGLSRDDFRGPPKDDRDFRKDHNDFRGPPREDRDFRGSRGGVTSQAAVPLVRTRGTTDDRERNVRDQFPPRNDDRSSRDERGPLHRDEWRSGHADDRDKTRPDGDNWRSGPRDSHFESWRDRREDRGAPPARDDWRGGERPKDGPQTRTSVGGSWRTRDEVVSRDIPPRENQRDDVRRPGGDLDGSWRRGGPPADKDDRRGPIDRKGLDERRAPLRDDRLGPPREDRRQHSDHRAGDREETWRRGLRQEEDDGWTTVRY</sequence>
<dbReference type="InterPro" id="IPR027512">
    <property type="entry name" value="EIF3A"/>
</dbReference>
<feature type="compositionally biased region" description="Basic and acidic residues" evidence="7">
    <location>
        <begin position="1181"/>
        <end position="1212"/>
    </location>
</feature>
<dbReference type="GO" id="GO:0016282">
    <property type="term" value="C:eukaryotic 43S preinitiation complex"/>
    <property type="evidence" value="ECO:0007669"/>
    <property type="project" value="UniProtKB-UniRule"/>
</dbReference>
<dbReference type="FunFam" id="4.10.860.10:FF:000001">
    <property type="entry name" value="Eukaryotic translation initiation factor 3 subunit A"/>
    <property type="match status" value="1"/>
</dbReference>
<protein>
    <recommendedName>
        <fullName evidence="6">Eukaryotic translation initiation factor 3 subunit A</fullName>
        <shortName evidence="6">eIF3a</shortName>
    </recommendedName>
    <alternativeName>
        <fullName evidence="6">Eukaryotic translation initiation factor 3 subunit 10</fullName>
    </alternativeName>
</protein>
<evidence type="ECO:0000313" key="10">
    <source>
        <dbReference type="Proteomes" id="UP000678393"/>
    </source>
</evidence>
<evidence type="ECO:0000256" key="3">
    <source>
        <dbReference type="ARBA" id="ARBA00022540"/>
    </source>
</evidence>
<evidence type="ECO:0000313" key="9">
    <source>
        <dbReference type="EMBL" id="CAG5135673.1"/>
    </source>
</evidence>
<dbReference type="EMBL" id="CAJHNH020008445">
    <property type="protein sequence ID" value="CAG5135673.1"/>
    <property type="molecule type" value="Genomic_DNA"/>
</dbReference>
<dbReference type="GO" id="GO:0002188">
    <property type="term" value="P:translation reinitiation"/>
    <property type="evidence" value="ECO:0007669"/>
    <property type="project" value="TreeGrafter"/>
</dbReference>
<evidence type="ECO:0000259" key="8">
    <source>
        <dbReference type="PROSITE" id="PS50250"/>
    </source>
</evidence>
<organism evidence="9 10">
    <name type="scientific">Candidula unifasciata</name>
    <dbReference type="NCBI Taxonomy" id="100452"/>
    <lineage>
        <taxon>Eukaryota</taxon>
        <taxon>Metazoa</taxon>
        <taxon>Spiralia</taxon>
        <taxon>Lophotrochozoa</taxon>
        <taxon>Mollusca</taxon>
        <taxon>Gastropoda</taxon>
        <taxon>Heterobranchia</taxon>
        <taxon>Euthyneura</taxon>
        <taxon>Panpulmonata</taxon>
        <taxon>Eupulmonata</taxon>
        <taxon>Stylommatophora</taxon>
        <taxon>Helicina</taxon>
        <taxon>Helicoidea</taxon>
        <taxon>Geomitridae</taxon>
        <taxon>Candidula</taxon>
    </lineage>
</organism>
<dbReference type="Gene3D" id="4.10.860.10">
    <property type="entry name" value="UVR domain"/>
    <property type="match status" value="1"/>
</dbReference>
<dbReference type="SMART" id="SM00088">
    <property type="entry name" value="PINT"/>
    <property type="match status" value="1"/>
</dbReference>
<dbReference type="GO" id="GO:0001732">
    <property type="term" value="P:formation of cytoplasmic translation initiation complex"/>
    <property type="evidence" value="ECO:0007669"/>
    <property type="project" value="UniProtKB-UniRule"/>
</dbReference>
<dbReference type="GO" id="GO:0071540">
    <property type="term" value="C:eukaryotic translation initiation factor 3 complex, eIF3e"/>
    <property type="evidence" value="ECO:0007669"/>
    <property type="project" value="TreeGrafter"/>
</dbReference>
<dbReference type="PROSITE" id="PS50250">
    <property type="entry name" value="PCI"/>
    <property type="match status" value="1"/>
</dbReference>
<reference evidence="9" key="1">
    <citation type="submission" date="2021-04" db="EMBL/GenBank/DDBJ databases">
        <authorList>
            <consortium name="Molecular Ecology Group"/>
        </authorList>
    </citation>
    <scope>NUCLEOTIDE SEQUENCE</scope>
</reference>
<keyword evidence="10" id="KW-1185">Reference proteome</keyword>
<dbReference type="PANTHER" id="PTHR14005:SF0">
    <property type="entry name" value="EUKARYOTIC TRANSLATION INITIATION FACTOR 3 SUBUNIT A"/>
    <property type="match status" value="1"/>
</dbReference>
<feature type="compositionally biased region" description="Basic and acidic residues" evidence="7">
    <location>
        <begin position="789"/>
        <end position="878"/>
    </location>
</feature>
<dbReference type="GO" id="GO:0003729">
    <property type="term" value="F:mRNA binding"/>
    <property type="evidence" value="ECO:0007669"/>
    <property type="project" value="TreeGrafter"/>
</dbReference>
<feature type="compositionally biased region" description="Basic and acidic residues" evidence="7">
    <location>
        <begin position="1219"/>
        <end position="1273"/>
    </location>
</feature>
<keyword evidence="2 6" id="KW-0963">Cytoplasm</keyword>
<evidence type="ECO:0000256" key="2">
    <source>
        <dbReference type="ARBA" id="ARBA00022490"/>
    </source>
</evidence>
<feature type="compositionally biased region" description="Basic and acidic residues" evidence="7">
    <location>
        <begin position="886"/>
        <end position="897"/>
    </location>
</feature>
<dbReference type="Proteomes" id="UP000678393">
    <property type="component" value="Unassembled WGS sequence"/>
</dbReference>
<evidence type="ECO:0000256" key="7">
    <source>
        <dbReference type="SAM" id="MobiDB-lite"/>
    </source>
</evidence>
<dbReference type="PANTHER" id="PTHR14005">
    <property type="entry name" value="EUKARYOTIC TRANSLATION INITIATION FACTOR 3, THETA SUBUNIT"/>
    <property type="match status" value="1"/>
</dbReference>
<proteinExistence type="inferred from homology"/>
<feature type="region of interest" description="Disordered" evidence="7">
    <location>
        <begin position="785"/>
        <end position="1284"/>
    </location>
</feature>
<evidence type="ECO:0000256" key="1">
    <source>
        <dbReference type="ARBA" id="ARBA00004496"/>
    </source>
</evidence>
<dbReference type="GO" id="GO:0043614">
    <property type="term" value="C:multi-eIF complex"/>
    <property type="evidence" value="ECO:0007669"/>
    <property type="project" value="TreeGrafter"/>
</dbReference>
<dbReference type="HAMAP" id="MF_03000">
    <property type="entry name" value="eIF3a"/>
    <property type="match status" value="1"/>
</dbReference>
<dbReference type="Pfam" id="PF01399">
    <property type="entry name" value="PCI"/>
    <property type="match status" value="1"/>
</dbReference>
<keyword evidence="5 6" id="KW-0648">Protein biosynthesis</keyword>
<keyword evidence="6" id="KW-0175">Coiled coil</keyword>
<feature type="compositionally biased region" description="Basic and acidic residues" evidence="7">
    <location>
        <begin position="1096"/>
        <end position="1170"/>
    </location>
</feature>
<feature type="coiled-coil region" evidence="6">
    <location>
        <begin position="658"/>
        <end position="692"/>
    </location>
</feature>
<dbReference type="InterPro" id="IPR000717">
    <property type="entry name" value="PCI_dom"/>
</dbReference>
<gene>
    <name evidence="9" type="ORF">CUNI_LOCUS21231</name>
</gene>
<comment type="subunit">
    <text evidence="6">Component of the eukaryotic translation initiation factor 3 (eIF-3) complex.</text>
</comment>
<dbReference type="Gene3D" id="1.25.40.860">
    <property type="match status" value="2"/>
</dbReference>
<comment type="caution">
    <text evidence="9">The sequence shown here is derived from an EMBL/GenBank/DDBJ whole genome shotgun (WGS) entry which is preliminary data.</text>
</comment>
<accession>A0A8S4A1B6</accession>
<feature type="compositionally biased region" description="Basic and acidic residues" evidence="7">
    <location>
        <begin position="915"/>
        <end position="1062"/>
    </location>
</feature>
<evidence type="ECO:0000256" key="4">
    <source>
        <dbReference type="ARBA" id="ARBA00022884"/>
    </source>
</evidence>
<comment type="subcellular location">
    <subcellularLocation>
        <location evidence="1 6">Cytoplasm</location>
    </subcellularLocation>
</comment>
<dbReference type="InterPro" id="IPR054711">
    <property type="entry name" value="eIF3a_PCI_TPR-like"/>
</dbReference>
<name>A0A8S4A1B6_9EUPU</name>
<dbReference type="OrthoDB" id="18884at2759"/>
<keyword evidence="4 6" id="KW-0694">RNA-binding</keyword>
<dbReference type="GO" id="GO:0033290">
    <property type="term" value="C:eukaryotic 48S preinitiation complex"/>
    <property type="evidence" value="ECO:0007669"/>
    <property type="project" value="UniProtKB-UniRule"/>
</dbReference>